<evidence type="ECO:0000313" key="2">
    <source>
        <dbReference type="Proteomes" id="UP000822688"/>
    </source>
</evidence>
<name>A0A8T0J946_CERPU</name>
<proteinExistence type="predicted"/>
<sequence length="113" mass="12717">MLTPSFDSEDHPSFKVQCLKGVENGSTHTVAGRQSIGSGEGFGYNCDDFSVHFRSVFRLPTGLEKIMPLLQWSKLSCFWRSAQLSTFRRSLFLLSWGSLRGCLLHIRSVVMEA</sequence>
<evidence type="ECO:0000313" key="1">
    <source>
        <dbReference type="EMBL" id="KAG0591423.1"/>
    </source>
</evidence>
<gene>
    <name evidence="1" type="ORF">KC19_1G175100</name>
</gene>
<protein>
    <submittedName>
        <fullName evidence="1">Uncharacterized protein</fullName>
    </submittedName>
</protein>
<reference evidence="1" key="1">
    <citation type="submission" date="2020-06" db="EMBL/GenBank/DDBJ databases">
        <title>WGS assembly of Ceratodon purpureus strain R40.</title>
        <authorList>
            <person name="Carey S.B."/>
            <person name="Jenkins J."/>
            <person name="Shu S."/>
            <person name="Lovell J.T."/>
            <person name="Sreedasyam A."/>
            <person name="Maumus F."/>
            <person name="Tiley G.P."/>
            <person name="Fernandez-Pozo N."/>
            <person name="Barry K."/>
            <person name="Chen C."/>
            <person name="Wang M."/>
            <person name="Lipzen A."/>
            <person name="Daum C."/>
            <person name="Saski C.A."/>
            <person name="Payton A.C."/>
            <person name="Mcbreen J.C."/>
            <person name="Conrad R.E."/>
            <person name="Kollar L.M."/>
            <person name="Olsson S."/>
            <person name="Huttunen S."/>
            <person name="Landis J.B."/>
            <person name="Wickett N.J."/>
            <person name="Johnson M.G."/>
            <person name="Rensing S.A."/>
            <person name="Grimwood J."/>
            <person name="Schmutz J."/>
            <person name="Mcdaniel S.F."/>
        </authorList>
    </citation>
    <scope>NUCLEOTIDE SEQUENCE</scope>
    <source>
        <strain evidence="1">R40</strain>
    </source>
</reference>
<accession>A0A8T0J946</accession>
<comment type="caution">
    <text evidence="1">The sequence shown here is derived from an EMBL/GenBank/DDBJ whole genome shotgun (WGS) entry which is preliminary data.</text>
</comment>
<dbReference type="EMBL" id="CM026421">
    <property type="protein sequence ID" value="KAG0591423.1"/>
    <property type="molecule type" value="Genomic_DNA"/>
</dbReference>
<organism evidence="1 2">
    <name type="scientific">Ceratodon purpureus</name>
    <name type="common">Fire moss</name>
    <name type="synonym">Dicranum purpureum</name>
    <dbReference type="NCBI Taxonomy" id="3225"/>
    <lineage>
        <taxon>Eukaryota</taxon>
        <taxon>Viridiplantae</taxon>
        <taxon>Streptophyta</taxon>
        <taxon>Embryophyta</taxon>
        <taxon>Bryophyta</taxon>
        <taxon>Bryophytina</taxon>
        <taxon>Bryopsida</taxon>
        <taxon>Dicranidae</taxon>
        <taxon>Pseudoditrichales</taxon>
        <taxon>Ditrichaceae</taxon>
        <taxon>Ceratodon</taxon>
    </lineage>
</organism>
<dbReference type="Proteomes" id="UP000822688">
    <property type="component" value="Chromosome 1"/>
</dbReference>
<keyword evidence="2" id="KW-1185">Reference proteome</keyword>
<dbReference type="AlphaFoldDB" id="A0A8T0J946"/>